<dbReference type="EMBL" id="JAAVTK010000008">
    <property type="protein sequence ID" value="NKI90330.1"/>
    <property type="molecule type" value="Genomic_DNA"/>
</dbReference>
<gene>
    <name evidence="1" type="ORF">HBN54_002930</name>
</gene>
<dbReference type="PANTHER" id="PTHR42866:SF1">
    <property type="entry name" value="SPORE COAT POLYSACCHARIDE BIOSYNTHESIS PROTEIN SPSF"/>
    <property type="match status" value="1"/>
</dbReference>
<comment type="caution">
    <text evidence="1">The sequence shown here is derived from an EMBL/GenBank/DDBJ whole genome shotgun (WGS) entry which is preliminary data.</text>
</comment>
<dbReference type="RefSeq" id="WP_168673930.1">
    <property type="nucleotide sequence ID" value="NZ_JAAVTK010000008.1"/>
</dbReference>
<dbReference type="CDD" id="cd02518">
    <property type="entry name" value="GT2_SpsF"/>
    <property type="match status" value="1"/>
</dbReference>
<reference evidence="1 2" key="1">
    <citation type="submission" date="2020-03" db="EMBL/GenBank/DDBJ databases">
        <title>Genomic Encyclopedia of Type Strains, Phase IV (KMG-V): Genome sequencing to study the core and pangenomes of soil and plant-associated prokaryotes.</title>
        <authorList>
            <person name="Whitman W."/>
        </authorList>
    </citation>
    <scope>NUCLEOTIDE SEQUENCE [LARGE SCALE GENOMIC DNA]</scope>
    <source>
        <strain evidence="1 2">1B</strain>
    </source>
</reference>
<evidence type="ECO:0000313" key="1">
    <source>
        <dbReference type="EMBL" id="NKI90330.1"/>
    </source>
</evidence>
<dbReference type="Gene3D" id="3.90.550.10">
    <property type="entry name" value="Spore Coat Polysaccharide Biosynthesis Protein SpsA, Chain A"/>
    <property type="match status" value="1"/>
</dbReference>
<name>A0ABX1HJP2_9BACT</name>
<keyword evidence="2" id="KW-1185">Reference proteome</keyword>
<protein>
    <submittedName>
        <fullName evidence="1">Spore coat polysaccharide biosynthesis protein SpsF</fullName>
    </submittedName>
</protein>
<dbReference type="InterPro" id="IPR003329">
    <property type="entry name" value="Cytidylyl_trans"/>
</dbReference>
<dbReference type="SUPFAM" id="SSF53448">
    <property type="entry name" value="Nucleotide-diphospho-sugar transferases"/>
    <property type="match status" value="1"/>
</dbReference>
<evidence type="ECO:0000313" key="2">
    <source>
        <dbReference type="Proteomes" id="UP000717634"/>
    </source>
</evidence>
<accession>A0ABX1HJP2</accession>
<dbReference type="Proteomes" id="UP000717634">
    <property type="component" value="Unassembled WGS sequence"/>
</dbReference>
<proteinExistence type="predicted"/>
<dbReference type="Pfam" id="PF02348">
    <property type="entry name" value="CTP_transf_3"/>
    <property type="match status" value="1"/>
</dbReference>
<dbReference type="InterPro" id="IPR029044">
    <property type="entry name" value="Nucleotide-diphossugar_trans"/>
</dbReference>
<dbReference type="PANTHER" id="PTHR42866">
    <property type="entry name" value="3-DEOXY-MANNO-OCTULOSONATE CYTIDYLYLTRANSFERASE"/>
    <property type="match status" value="1"/>
</dbReference>
<organism evidence="1 2">
    <name type="scientific">Hymenobacter artigasi</name>
    <dbReference type="NCBI Taxonomy" id="2719616"/>
    <lineage>
        <taxon>Bacteria</taxon>
        <taxon>Pseudomonadati</taxon>
        <taxon>Bacteroidota</taxon>
        <taxon>Cytophagia</taxon>
        <taxon>Cytophagales</taxon>
        <taxon>Hymenobacteraceae</taxon>
        <taxon>Hymenobacter</taxon>
    </lineage>
</organism>
<sequence length="268" mass="30407">MSVPKILTVVQARMGSSRLPGKVLLPLAGQPLLVRMVERVQRAHLAGTVVVATTTEADDDAIAALCATHGLECFRGDALDLLDRHYQVARHYEADVVLKIPSDCPLIDPAVIDEVVGFYLHFADRYDFVSNLHPATFPDGNDVEVMPIAALETAWREAQRPLEREHTTPFFWENPDRFRLANVEWETGLDYSMSHRWTIDYPEDYNFIKAVYDALHPTNPTFGLDNILQLLHKRPDIAQLNTHLAGVNWYRNHLTELKTVDASQTRKI</sequence>